<dbReference type="GO" id="GO:0008237">
    <property type="term" value="F:metallopeptidase activity"/>
    <property type="evidence" value="ECO:0007669"/>
    <property type="project" value="UniProtKB-KW"/>
</dbReference>
<accession>A0ABS8YKJ6</accession>
<keyword evidence="1" id="KW-0472">Membrane</keyword>
<organism evidence="3 4">
    <name type="scientific">Paenibacillus profundus</name>
    <dbReference type="NCBI Taxonomy" id="1173085"/>
    <lineage>
        <taxon>Bacteria</taxon>
        <taxon>Bacillati</taxon>
        <taxon>Bacillota</taxon>
        <taxon>Bacilli</taxon>
        <taxon>Bacillales</taxon>
        <taxon>Paenibacillaceae</taxon>
        <taxon>Paenibacillus</taxon>
    </lineage>
</organism>
<dbReference type="Pfam" id="PF02517">
    <property type="entry name" value="Rce1-like"/>
    <property type="match status" value="1"/>
</dbReference>
<feature type="domain" description="CAAX prenyl protease 2/Lysostaphin resistance protein A-like" evidence="2">
    <location>
        <begin position="64"/>
        <end position="156"/>
    </location>
</feature>
<reference evidence="3 4" key="1">
    <citation type="submission" date="2021-11" db="EMBL/GenBank/DDBJ databases">
        <title>Draft genome sequence of Paenibacillus profundus YoMME, a new Gram-positive bacteria with exoelectrogenic properties.</title>
        <authorList>
            <person name="Hubenova Y."/>
            <person name="Hubenova E."/>
            <person name="Manasiev Y."/>
            <person name="Peykov S."/>
            <person name="Mitov M."/>
        </authorList>
    </citation>
    <scope>NUCLEOTIDE SEQUENCE [LARGE SCALE GENOMIC DNA]</scope>
    <source>
        <strain evidence="3 4">YoMME</strain>
    </source>
</reference>
<dbReference type="PANTHER" id="PTHR39430:SF1">
    <property type="entry name" value="PROTEASE"/>
    <property type="match status" value="1"/>
</dbReference>
<sequence length="199" mass="22307">MSVVFSLKVFDRRPLSDIGITVKGIINLLYGVVLGFACMLLLGLQMILTGEMEASFLSTIDTSLLLPNLILCILVGTGEEVLFRGYLFTTIRQTSNTWVAAFVSSALFMCMHLVNPQYHLFAFIMAFAAGLMFIYMFVRTGSLWLAIGFHISWNYFQTIFSFPYTGGMIGNVIVVALNFFIVWLCTSKLNSSKRTELNL</sequence>
<evidence type="ECO:0000313" key="4">
    <source>
        <dbReference type="Proteomes" id="UP001199916"/>
    </source>
</evidence>
<dbReference type="PANTHER" id="PTHR39430">
    <property type="entry name" value="MEMBRANE-ASSOCIATED PROTEASE-RELATED"/>
    <property type="match status" value="1"/>
</dbReference>
<keyword evidence="1" id="KW-1133">Transmembrane helix</keyword>
<evidence type="ECO:0000313" key="3">
    <source>
        <dbReference type="EMBL" id="MCE5172351.1"/>
    </source>
</evidence>
<feature type="transmembrane region" description="Helical" evidence="1">
    <location>
        <begin position="20"/>
        <end position="44"/>
    </location>
</feature>
<feature type="transmembrane region" description="Helical" evidence="1">
    <location>
        <begin position="168"/>
        <end position="186"/>
    </location>
</feature>
<evidence type="ECO:0000259" key="2">
    <source>
        <dbReference type="Pfam" id="PF02517"/>
    </source>
</evidence>
<keyword evidence="3" id="KW-0645">Protease</keyword>
<keyword evidence="3" id="KW-0378">Hydrolase</keyword>
<gene>
    <name evidence="3" type="ORF">LQV63_24035</name>
</gene>
<feature type="transmembrane region" description="Helical" evidence="1">
    <location>
        <begin position="120"/>
        <end position="138"/>
    </location>
</feature>
<dbReference type="EMBL" id="JAJNBZ010000027">
    <property type="protein sequence ID" value="MCE5172351.1"/>
    <property type="molecule type" value="Genomic_DNA"/>
</dbReference>
<keyword evidence="4" id="KW-1185">Reference proteome</keyword>
<dbReference type="InterPro" id="IPR003675">
    <property type="entry name" value="Rce1/LyrA-like_dom"/>
</dbReference>
<dbReference type="Proteomes" id="UP001199916">
    <property type="component" value="Unassembled WGS sequence"/>
</dbReference>
<feature type="transmembrane region" description="Helical" evidence="1">
    <location>
        <begin position="95"/>
        <end position="114"/>
    </location>
</feature>
<feature type="transmembrane region" description="Helical" evidence="1">
    <location>
        <begin position="64"/>
        <end position="83"/>
    </location>
</feature>
<proteinExistence type="predicted"/>
<protein>
    <submittedName>
        <fullName evidence="3">CPBP family intramembrane metalloprotease</fullName>
    </submittedName>
</protein>
<comment type="caution">
    <text evidence="3">The sequence shown here is derived from an EMBL/GenBank/DDBJ whole genome shotgun (WGS) entry which is preliminary data.</text>
</comment>
<evidence type="ECO:0000256" key="1">
    <source>
        <dbReference type="SAM" id="Phobius"/>
    </source>
</evidence>
<keyword evidence="3" id="KW-0482">Metalloprotease</keyword>
<keyword evidence="1" id="KW-0812">Transmembrane</keyword>
<name>A0ABS8YKJ6_9BACL</name>